<dbReference type="GO" id="GO:0031118">
    <property type="term" value="P:rRNA pseudouridine synthesis"/>
    <property type="evidence" value="ECO:0007669"/>
    <property type="project" value="TreeGrafter"/>
</dbReference>
<feature type="compositionally biased region" description="Basic and acidic residues" evidence="1">
    <location>
        <begin position="160"/>
        <end position="174"/>
    </location>
</feature>
<dbReference type="InterPro" id="IPR036974">
    <property type="entry name" value="PUA_sf"/>
</dbReference>
<dbReference type="SMART" id="SM00359">
    <property type="entry name" value="PUA"/>
    <property type="match status" value="1"/>
</dbReference>
<keyword evidence="4" id="KW-1185">Reference proteome</keyword>
<dbReference type="GO" id="GO:0031120">
    <property type="term" value="P:snRNA pseudouridine synthesis"/>
    <property type="evidence" value="ECO:0007669"/>
    <property type="project" value="TreeGrafter"/>
</dbReference>
<organism evidence="3 4">
    <name type="scientific">Rubroshorea leprosula</name>
    <dbReference type="NCBI Taxonomy" id="152421"/>
    <lineage>
        <taxon>Eukaryota</taxon>
        <taxon>Viridiplantae</taxon>
        <taxon>Streptophyta</taxon>
        <taxon>Embryophyta</taxon>
        <taxon>Tracheophyta</taxon>
        <taxon>Spermatophyta</taxon>
        <taxon>Magnoliopsida</taxon>
        <taxon>eudicotyledons</taxon>
        <taxon>Gunneridae</taxon>
        <taxon>Pentapetalae</taxon>
        <taxon>rosids</taxon>
        <taxon>malvids</taxon>
        <taxon>Malvales</taxon>
        <taxon>Dipterocarpaceae</taxon>
        <taxon>Rubroshorea</taxon>
    </lineage>
</organism>
<evidence type="ECO:0000313" key="4">
    <source>
        <dbReference type="Proteomes" id="UP001054252"/>
    </source>
</evidence>
<dbReference type="EMBL" id="BPVZ01000274">
    <property type="protein sequence ID" value="GKV48886.1"/>
    <property type="molecule type" value="Genomic_DNA"/>
</dbReference>
<feature type="region of interest" description="Disordered" evidence="1">
    <location>
        <begin position="149"/>
        <end position="234"/>
    </location>
</feature>
<dbReference type="SUPFAM" id="SSF88697">
    <property type="entry name" value="PUA domain-like"/>
    <property type="match status" value="1"/>
</dbReference>
<accession>A0AAV5MG78</accession>
<dbReference type="PROSITE" id="PS50890">
    <property type="entry name" value="PUA"/>
    <property type="match status" value="1"/>
</dbReference>
<dbReference type="Proteomes" id="UP001054252">
    <property type="component" value="Unassembled WGS sequence"/>
</dbReference>
<dbReference type="InterPro" id="IPR004802">
    <property type="entry name" value="tRNA_PsdUridine_synth_B_fam"/>
</dbReference>
<dbReference type="AlphaFoldDB" id="A0AAV5MG78"/>
<dbReference type="Pfam" id="PF01472">
    <property type="entry name" value="PUA"/>
    <property type="match status" value="1"/>
</dbReference>
<dbReference type="InterPro" id="IPR002478">
    <property type="entry name" value="PUA"/>
</dbReference>
<evidence type="ECO:0000313" key="3">
    <source>
        <dbReference type="EMBL" id="GKV48886.1"/>
    </source>
</evidence>
<reference evidence="3 4" key="1">
    <citation type="journal article" date="2021" name="Commun. Biol.">
        <title>The genome of Shorea leprosula (Dipterocarpaceae) highlights the ecological relevance of drought in aseasonal tropical rainforests.</title>
        <authorList>
            <person name="Ng K.K.S."/>
            <person name="Kobayashi M.J."/>
            <person name="Fawcett J.A."/>
            <person name="Hatakeyama M."/>
            <person name="Paape T."/>
            <person name="Ng C.H."/>
            <person name="Ang C.C."/>
            <person name="Tnah L.H."/>
            <person name="Lee C.T."/>
            <person name="Nishiyama T."/>
            <person name="Sese J."/>
            <person name="O'Brien M.J."/>
            <person name="Copetti D."/>
            <person name="Mohd Noor M.I."/>
            <person name="Ong R.C."/>
            <person name="Putra M."/>
            <person name="Sireger I.Z."/>
            <person name="Indrioko S."/>
            <person name="Kosugi Y."/>
            <person name="Izuno A."/>
            <person name="Isagi Y."/>
            <person name="Lee S.L."/>
            <person name="Shimizu K.K."/>
        </authorList>
    </citation>
    <scope>NUCLEOTIDE SEQUENCE [LARGE SCALE GENOMIC DNA]</scope>
    <source>
        <strain evidence="3">214</strain>
    </source>
</reference>
<dbReference type="PANTHER" id="PTHR23127">
    <property type="entry name" value="CENTROMERE/MICROTUBULE BINDING PROTEIN CBF5"/>
    <property type="match status" value="1"/>
</dbReference>
<feature type="compositionally biased region" description="Basic and acidic residues" evidence="1">
    <location>
        <begin position="189"/>
        <end position="203"/>
    </location>
</feature>
<comment type="caution">
    <text evidence="3">The sequence shown here is derived from an EMBL/GenBank/DDBJ whole genome shotgun (WGS) entry which is preliminary data.</text>
</comment>
<feature type="domain" description="PUA" evidence="2">
    <location>
        <begin position="2"/>
        <end position="66"/>
    </location>
</feature>
<name>A0AAV5MG78_9ROSI</name>
<dbReference type="GO" id="GO:0031429">
    <property type="term" value="C:box H/ACA snoRNP complex"/>
    <property type="evidence" value="ECO:0007669"/>
    <property type="project" value="TreeGrafter"/>
</dbReference>
<dbReference type="CDD" id="cd21148">
    <property type="entry name" value="PUA_Cbf5"/>
    <property type="match status" value="1"/>
</dbReference>
<sequence length="234" mass="26667">MNAICYGSKLMIPRLLRFEKDIEVGEEVVLMTTKREAIVLEIAQMTTTVMATYDHGVVAKIKKVVMDWDTYPRKWGLGPTTSMKKKLIFEDWDAVVANLAAAPAETAAVEKEITMVERRRKRKDKIEEVEKEKTVKVKKVKEAGVKEVEVQKEKKKKKNKEGNDAETEEKTEKEKKKKQKQKVEVGSPKTEKLEKEKKSKEIEEASDVANGKGDAGADKSEKKKKKKNKDAEEE</sequence>
<proteinExistence type="predicted"/>
<dbReference type="GO" id="GO:1990481">
    <property type="term" value="P:mRNA pseudouridine synthesis"/>
    <property type="evidence" value="ECO:0007669"/>
    <property type="project" value="TreeGrafter"/>
</dbReference>
<evidence type="ECO:0000256" key="1">
    <source>
        <dbReference type="SAM" id="MobiDB-lite"/>
    </source>
</evidence>
<gene>
    <name evidence="3" type="ORF">SLEP1_g55674</name>
</gene>
<dbReference type="GO" id="GO:0003723">
    <property type="term" value="F:RNA binding"/>
    <property type="evidence" value="ECO:0007669"/>
    <property type="project" value="InterPro"/>
</dbReference>
<protein>
    <recommendedName>
        <fullName evidence="2">PUA domain-containing protein</fullName>
    </recommendedName>
</protein>
<dbReference type="GO" id="GO:0009982">
    <property type="term" value="F:pseudouridine synthase activity"/>
    <property type="evidence" value="ECO:0007669"/>
    <property type="project" value="TreeGrafter"/>
</dbReference>
<dbReference type="InterPro" id="IPR015947">
    <property type="entry name" value="PUA-like_sf"/>
</dbReference>
<dbReference type="GO" id="GO:0000495">
    <property type="term" value="P:box H/ACA sno(s)RNA 3'-end processing"/>
    <property type="evidence" value="ECO:0007669"/>
    <property type="project" value="TreeGrafter"/>
</dbReference>
<dbReference type="PANTHER" id="PTHR23127:SF0">
    <property type="entry name" value="H_ACA RIBONUCLEOPROTEIN COMPLEX SUBUNIT DKC1"/>
    <property type="match status" value="1"/>
</dbReference>
<dbReference type="Gene3D" id="2.30.130.10">
    <property type="entry name" value="PUA domain"/>
    <property type="match status" value="1"/>
</dbReference>
<evidence type="ECO:0000259" key="2">
    <source>
        <dbReference type="SMART" id="SM00359"/>
    </source>
</evidence>